<dbReference type="InterPro" id="IPR003362">
    <property type="entry name" value="Bact_transf"/>
</dbReference>
<gene>
    <name evidence="4" type="ORF">WI372_06090</name>
</gene>
<evidence type="ECO:0000256" key="1">
    <source>
        <dbReference type="ARBA" id="ARBA00006464"/>
    </source>
</evidence>
<dbReference type="EMBL" id="JBBHLI010000002">
    <property type="protein sequence ID" value="MEK9500539.1"/>
    <property type="molecule type" value="Genomic_DNA"/>
</dbReference>
<keyword evidence="2" id="KW-1133">Transmembrane helix</keyword>
<evidence type="ECO:0000313" key="4">
    <source>
        <dbReference type="EMBL" id="MEK9500539.1"/>
    </source>
</evidence>
<dbReference type="PANTHER" id="PTHR30576:SF0">
    <property type="entry name" value="UNDECAPRENYL-PHOSPHATE N-ACETYLGALACTOSAMINYL 1-PHOSPHATE TRANSFERASE-RELATED"/>
    <property type="match status" value="1"/>
</dbReference>
<dbReference type="Pfam" id="PF02397">
    <property type="entry name" value="Bac_transf"/>
    <property type="match status" value="1"/>
</dbReference>
<keyword evidence="2" id="KW-0812">Transmembrane</keyword>
<feature type="domain" description="Bacterial sugar transferase" evidence="3">
    <location>
        <begin position="42"/>
        <end position="242"/>
    </location>
</feature>
<accession>A0ABU9E8X8</accession>
<keyword evidence="2" id="KW-0472">Membrane</keyword>
<comment type="similarity">
    <text evidence="1">Belongs to the bacterial sugar transferase family.</text>
</comment>
<name>A0ABU9E8X8_9BACT</name>
<evidence type="ECO:0000313" key="5">
    <source>
        <dbReference type="Proteomes" id="UP001484239"/>
    </source>
</evidence>
<reference evidence="4 5" key="1">
    <citation type="submission" date="2024-02" db="EMBL/GenBank/DDBJ databases">
        <title>A novel Gemmatimonadota bacterium.</title>
        <authorList>
            <person name="Du Z.-J."/>
            <person name="Ye Y.-Q."/>
        </authorList>
    </citation>
    <scope>NUCLEOTIDE SEQUENCE [LARGE SCALE GENOMIC DNA]</scope>
    <source>
        <strain evidence="4 5">DH-20</strain>
    </source>
</reference>
<keyword evidence="5" id="KW-1185">Reference proteome</keyword>
<proteinExistence type="inferred from homology"/>
<feature type="transmembrane region" description="Helical" evidence="2">
    <location>
        <begin position="46"/>
        <end position="67"/>
    </location>
</feature>
<protein>
    <submittedName>
        <fullName evidence="4">Sugar transferase</fullName>
    </submittedName>
</protein>
<dbReference type="GO" id="GO:0016740">
    <property type="term" value="F:transferase activity"/>
    <property type="evidence" value="ECO:0007669"/>
    <property type="project" value="UniProtKB-KW"/>
</dbReference>
<comment type="caution">
    <text evidence="4">The sequence shown here is derived from an EMBL/GenBank/DDBJ whole genome shotgun (WGS) entry which is preliminary data.</text>
</comment>
<keyword evidence="4" id="KW-0808">Transferase</keyword>
<organism evidence="4 5">
    <name type="scientific">Gaopeijia maritima</name>
    <dbReference type="NCBI Taxonomy" id="3119007"/>
    <lineage>
        <taxon>Bacteria</taxon>
        <taxon>Pseudomonadati</taxon>
        <taxon>Gemmatimonadota</taxon>
        <taxon>Longimicrobiia</taxon>
        <taxon>Gaopeijiales</taxon>
        <taxon>Gaopeijiaceae</taxon>
        <taxon>Gaopeijia</taxon>
    </lineage>
</organism>
<evidence type="ECO:0000256" key="2">
    <source>
        <dbReference type="SAM" id="Phobius"/>
    </source>
</evidence>
<dbReference type="RefSeq" id="WP_405274708.1">
    <property type="nucleotide sequence ID" value="NZ_JBBHLI010000002.1"/>
</dbReference>
<sequence length="248" mass="27533">MTSTTQTLPSSVAAPKAVHAPSVAAPKAAPAPGAVRSLRAVRMLNVVVAAIGLVVTAPLMLVVAVLVKLSSKGPVFYTQPRVGIDRRAGDATPEQLARRRHDAGGRVFRIYKFRTMSADSDRAGQVWASKTDPRITRIGGILRKYRLDELPQLWNVLRGDMNIVGPRPEQPGIFTDLREQVERYPLRQKVLPGITGWAQVNHHYDQCIDDVRKKVEYDLEYIERRSLVQDIKIMARTIPVMLGRKGAV</sequence>
<dbReference type="Proteomes" id="UP001484239">
    <property type="component" value="Unassembled WGS sequence"/>
</dbReference>
<evidence type="ECO:0000259" key="3">
    <source>
        <dbReference type="Pfam" id="PF02397"/>
    </source>
</evidence>
<dbReference type="PANTHER" id="PTHR30576">
    <property type="entry name" value="COLANIC BIOSYNTHESIS UDP-GLUCOSE LIPID CARRIER TRANSFERASE"/>
    <property type="match status" value="1"/>
</dbReference>